<evidence type="ECO:0000256" key="2">
    <source>
        <dbReference type="ARBA" id="ARBA00023315"/>
    </source>
</evidence>
<evidence type="ECO:0000313" key="5">
    <source>
        <dbReference type="EMBL" id="QNN65185.1"/>
    </source>
</evidence>
<keyword evidence="1 5" id="KW-0808">Transferase</keyword>
<sequence>MTEEADALAEAARNRGLKLVRSRVRTPGKRAFGKFALQDSKGTTVLGNGKHPSASADEVREYLRQQESSDWSESLGLASVPKAKRKAAPKPPPDPLRPEVRDAKAADADAMVALMKLLDHNVSAAGVRKRLKSVAAPTLVATLGKDIVGLCGLDMTTHIHRDYPVGRIAILVVTEDQRGSGLGRMLVEEAEKRLRRAGCKLIEITSNKRHLDAHKFYTALGYDQPSLRFAKHF</sequence>
<evidence type="ECO:0000313" key="6">
    <source>
        <dbReference type="Proteomes" id="UP000515955"/>
    </source>
</evidence>
<keyword evidence="6" id="KW-1185">Reference proteome</keyword>
<dbReference type="CDD" id="cd04301">
    <property type="entry name" value="NAT_SF"/>
    <property type="match status" value="1"/>
</dbReference>
<gene>
    <name evidence="5" type="ORF">H9L12_00550</name>
</gene>
<dbReference type="AlphaFoldDB" id="A0A7G9SBG0"/>
<dbReference type="PANTHER" id="PTHR43877:SF2">
    <property type="entry name" value="AMINOALKYLPHOSPHONATE N-ACETYLTRANSFERASE-RELATED"/>
    <property type="match status" value="1"/>
</dbReference>
<dbReference type="Gene3D" id="3.40.630.30">
    <property type="match status" value="1"/>
</dbReference>
<dbReference type="InterPro" id="IPR050832">
    <property type="entry name" value="Bact_Acetyltransf"/>
</dbReference>
<dbReference type="Proteomes" id="UP000515955">
    <property type="component" value="Chromosome"/>
</dbReference>
<evidence type="ECO:0000259" key="4">
    <source>
        <dbReference type="PROSITE" id="PS51186"/>
    </source>
</evidence>
<feature type="domain" description="N-acetyltransferase" evidence="4">
    <location>
        <begin position="98"/>
        <end position="233"/>
    </location>
</feature>
<dbReference type="Pfam" id="PF00583">
    <property type="entry name" value="Acetyltransf_1"/>
    <property type="match status" value="1"/>
</dbReference>
<dbReference type="PROSITE" id="PS51186">
    <property type="entry name" value="GNAT"/>
    <property type="match status" value="1"/>
</dbReference>
<evidence type="ECO:0000256" key="1">
    <source>
        <dbReference type="ARBA" id="ARBA00022679"/>
    </source>
</evidence>
<accession>A0A7G9SBG0</accession>
<proteinExistence type="predicted"/>
<dbReference type="InterPro" id="IPR000182">
    <property type="entry name" value="GNAT_dom"/>
</dbReference>
<evidence type="ECO:0000256" key="3">
    <source>
        <dbReference type="SAM" id="MobiDB-lite"/>
    </source>
</evidence>
<organism evidence="5 6">
    <name type="scientific">Sphingomonas rhizophila</name>
    <dbReference type="NCBI Taxonomy" id="2071607"/>
    <lineage>
        <taxon>Bacteria</taxon>
        <taxon>Pseudomonadati</taxon>
        <taxon>Pseudomonadota</taxon>
        <taxon>Alphaproteobacteria</taxon>
        <taxon>Sphingomonadales</taxon>
        <taxon>Sphingomonadaceae</taxon>
        <taxon>Sphingomonas</taxon>
    </lineage>
</organism>
<keyword evidence="2" id="KW-0012">Acyltransferase</keyword>
<dbReference type="GO" id="GO:0016747">
    <property type="term" value="F:acyltransferase activity, transferring groups other than amino-acyl groups"/>
    <property type="evidence" value="ECO:0007669"/>
    <property type="project" value="InterPro"/>
</dbReference>
<feature type="region of interest" description="Disordered" evidence="3">
    <location>
        <begin position="41"/>
        <end position="99"/>
    </location>
</feature>
<name>A0A7G9SBG0_9SPHN</name>
<dbReference type="InterPro" id="IPR016181">
    <property type="entry name" value="Acyl_CoA_acyltransferase"/>
</dbReference>
<dbReference type="EMBL" id="CP060717">
    <property type="protein sequence ID" value="QNN65185.1"/>
    <property type="molecule type" value="Genomic_DNA"/>
</dbReference>
<dbReference type="KEGG" id="srhi:H9L12_00550"/>
<dbReference type="SUPFAM" id="SSF55729">
    <property type="entry name" value="Acyl-CoA N-acyltransferases (Nat)"/>
    <property type="match status" value="1"/>
</dbReference>
<dbReference type="RefSeq" id="WP_187542182.1">
    <property type="nucleotide sequence ID" value="NZ_CP060717.1"/>
</dbReference>
<dbReference type="PANTHER" id="PTHR43877">
    <property type="entry name" value="AMINOALKYLPHOSPHONATE N-ACETYLTRANSFERASE-RELATED-RELATED"/>
    <property type="match status" value="1"/>
</dbReference>
<reference evidence="5 6" key="1">
    <citation type="submission" date="2020-08" db="EMBL/GenBank/DDBJ databases">
        <title>Genome sequence of Sphingomonas rhizophila KACC 19189T.</title>
        <authorList>
            <person name="Hyun D.-W."/>
            <person name="Bae J.-W."/>
        </authorList>
    </citation>
    <scope>NUCLEOTIDE SEQUENCE [LARGE SCALE GENOMIC DNA]</scope>
    <source>
        <strain evidence="5 6">KACC 19189</strain>
    </source>
</reference>
<protein>
    <submittedName>
        <fullName evidence="5">GNAT family N-acetyltransferase</fullName>
    </submittedName>
</protein>